<dbReference type="InterPro" id="IPR035093">
    <property type="entry name" value="RelE/ParE_toxin_dom_sf"/>
</dbReference>
<dbReference type="Proteomes" id="UP000612233">
    <property type="component" value="Unassembled WGS sequence"/>
</dbReference>
<proteinExistence type="predicted"/>
<sequence>MDGIFAKVEQLLSFPQLGRMVPELGRPTVREVFYRQYRIIYQLMPDGQLTVIMVQSGRFPLDESRVA</sequence>
<keyword evidence="1" id="KW-1277">Toxin-antitoxin system</keyword>
<name>A0A927GHP2_9BACT</name>
<dbReference type="Gene3D" id="3.30.2310.20">
    <property type="entry name" value="RelE-like"/>
    <property type="match status" value="1"/>
</dbReference>
<dbReference type="InterPro" id="IPR007712">
    <property type="entry name" value="RelE/ParE_toxin"/>
</dbReference>
<evidence type="ECO:0000313" key="2">
    <source>
        <dbReference type="EMBL" id="MBD2766613.1"/>
    </source>
</evidence>
<comment type="caution">
    <text evidence="2">The sequence shown here is derived from an EMBL/GenBank/DDBJ whole genome shotgun (WGS) entry which is preliminary data.</text>
</comment>
<gene>
    <name evidence="2" type="ORF">IC235_01745</name>
</gene>
<accession>A0A927GHP2</accession>
<evidence type="ECO:0000313" key="3">
    <source>
        <dbReference type="Proteomes" id="UP000612233"/>
    </source>
</evidence>
<reference evidence="2" key="1">
    <citation type="submission" date="2020-09" db="EMBL/GenBank/DDBJ databases">
        <authorList>
            <person name="Kim M.K."/>
        </authorList>
    </citation>
    <scope>NUCLEOTIDE SEQUENCE</scope>
    <source>
        <strain evidence="2">BT664</strain>
    </source>
</reference>
<dbReference type="Pfam" id="PF05016">
    <property type="entry name" value="ParE_toxin"/>
    <property type="match status" value="1"/>
</dbReference>
<dbReference type="EMBL" id="JACXAD010000001">
    <property type="protein sequence ID" value="MBD2766613.1"/>
    <property type="molecule type" value="Genomic_DNA"/>
</dbReference>
<dbReference type="AlphaFoldDB" id="A0A927GHP2"/>
<organism evidence="2 3">
    <name type="scientific">Hymenobacter montanus</name>
    <dbReference type="NCBI Taxonomy" id="2771359"/>
    <lineage>
        <taxon>Bacteria</taxon>
        <taxon>Pseudomonadati</taxon>
        <taxon>Bacteroidota</taxon>
        <taxon>Cytophagia</taxon>
        <taxon>Cytophagales</taxon>
        <taxon>Hymenobacteraceae</taxon>
        <taxon>Hymenobacter</taxon>
    </lineage>
</organism>
<protein>
    <submittedName>
        <fullName evidence="2">Type II toxin-antitoxin system RelE/ParE family toxin</fullName>
    </submittedName>
</protein>
<evidence type="ECO:0000256" key="1">
    <source>
        <dbReference type="ARBA" id="ARBA00022649"/>
    </source>
</evidence>
<keyword evidence="3" id="KW-1185">Reference proteome</keyword>